<dbReference type="RefSeq" id="WP_132806492.1">
    <property type="nucleotide sequence ID" value="NZ_SMAK01000005.1"/>
</dbReference>
<evidence type="ECO:0000313" key="3">
    <source>
        <dbReference type="Proteomes" id="UP000295678"/>
    </source>
</evidence>
<protein>
    <recommendedName>
        <fullName evidence="1">Anti-sigma factor NepR domain-containing protein</fullName>
    </recommendedName>
</protein>
<sequence>MTRKLTGATQGEALARHRSPALDERLQAHIGRQLKSMYDAYLNEPVPDHLIELLDKLDRIEAGAKKADGEPA</sequence>
<accession>A0A4R3MG84</accession>
<evidence type="ECO:0000259" key="1">
    <source>
        <dbReference type="Pfam" id="PF18557"/>
    </source>
</evidence>
<dbReference type="Proteomes" id="UP000295678">
    <property type="component" value="Unassembled WGS sequence"/>
</dbReference>
<gene>
    <name evidence="2" type="ORF">EDC22_105144</name>
</gene>
<comment type="caution">
    <text evidence="2">The sequence shown here is derived from an EMBL/GenBank/DDBJ whole genome shotgun (WGS) entry which is preliminary data.</text>
</comment>
<keyword evidence="3" id="KW-1185">Reference proteome</keyword>
<reference evidence="2 3" key="1">
    <citation type="submission" date="2019-03" db="EMBL/GenBank/DDBJ databases">
        <title>Genomic Encyclopedia of Type Strains, Phase IV (KMG-IV): sequencing the most valuable type-strain genomes for metagenomic binning, comparative biology and taxonomic classification.</title>
        <authorList>
            <person name="Goeker M."/>
        </authorList>
    </citation>
    <scope>NUCLEOTIDE SEQUENCE [LARGE SCALE GENOMIC DNA]</scope>
    <source>
        <strain evidence="2 3">DSM 19345</strain>
    </source>
</reference>
<evidence type="ECO:0000313" key="2">
    <source>
        <dbReference type="EMBL" id="TCT10645.1"/>
    </source>
</evidence>
<dbReference type="InterPro" id="IPR041649">
    <property type="entry name" value="NepR"/>
</dbReference>
<dbReference type="EMBL" id="SMAK01000005">
    <property type="protein sequence ID" value="TCT10645.1"/>
    <property type="molecule type" value="Genomic_DNA"/>
</dbReference>
<feature type="domain" description="Anti-sigma factor NepR" evidence="1">
    <location>
        <begin position="27"/>
        <end position="60"/>
    </location>
</feature>
<name>A0A4R3MG84_9HYPH</name>
<proteinExistence type="predicted"/>
<dbReference type="Pfam" id="PF18557">
    <property type="entry name" value="NepR"/>
    <property type="match status" value="1"/>
</dbReference>
<dbReference type="OrthoDB" id="8454456at2"/>
<organism evidence="2 3">
    <name type="scientific">Tepidamorphus gemmatus</name>
    <dbReference type="NCBI Taxonomy" id="747076"/>
    <lineage>
        <taxon>Bacteria</taxon>
        <taxon>Pseudomonadati</taxon>
        <taxon>Pseudomonadota</taxon>
        <taxon>Alphaproteobacteria</taxon>
        <taxon>Hyphomicrobiales</taxon>
        <taxon>Tepidamorphaceae</taxon>
        <taxon>Tepidamorphus</taxon>
    </lineage>
</organism>
<dbReference type="AlphaFoldDB" id="A0A4R3MG84"/>